<organism evidence="2 3">
    <name type="scientific">Xylanibacter ruminicola</name>
    <name type="common">Prevotella ruminicola</name>
    <dbReference type="NCBI Taxonomy" id="839"/>
    <lineage>
        <taxon>Bacteria</taxon>
        <taxon>Pseudomonadati</taxon>
        <taxon>Bacteroidota</taxon>
        <taxon>Bacteroidia</taxon>
        <taxon>Bacteroidales</taxon>
        <taxon>Prevotellaceae</taxon>
        <taxon>Xylanibacter</taxon>
    </lineage>
</organism>
<evidence type="ECO:0008006" key="4">
    <source>
        <dbReference type="Google" id="ProtNLM"/>
    </source>
</evidence>
<name>A0A1H4EWI0_XYLRU</name>
<proteinExistence type="predicted"/>
<evidence type="ECO:0000313" key="3">
    <source>
        <dbReference type="Proteomes" id="UP000182257"/>
    </source>
</evidence>
<gene>
    <name evidence="2" type="ORF">SAMN05216462_3018</name>
</gene>
<dbReference type="OrthoDB" id="1012285at2"/>
<accession>A0A1H4EWI0</accession>
<feature type="signal peptide" evidence="1">
    <location>
        <begin position="1"/>
        <end position="20"/>
    </location>
</feature>
<dbReference type="EMBL" id="FNRF01000006">
    <property type="protein sequence ID" value="SEA89403.1"/>
    <property type="molecule type" value="Genomic_DNA"/>
</dbReference>
<keyword evidence="1" id="KW-0732">Signal</keyword>
<feature type="chain" id="PRO_5010169093" description="Outer membrane protein beta-barrel domain-containing protein" evidence="1">
    <location>
        <begin position="21"/>
        <end position="254"/>
    </location>
</feature>
<evidence type="ECO:0000313" key="2">
    <source>
        <dbReference type="EMBL" id="SEA89403.1"/>
    </source>
</evidence>
<dbReference type="RefSeq" id="WP_074762204.1">
    <property type="nucleotide sequence ID" value="NZ_FNRF01000006.1"/>
</dbReference>
<evidence type="ECO:0000256" key="1">
    <source>
        <dbReference type="SAM" id="SignalP"/>
    </source>
</evidence>
<sequence>MKILNSILCVLCFAATAANAQNKSHMIGLGPSKVLDTYLTPENFSGTGITYMYIKEQRDTTRHWSNTYEHEVDLSNTHDRSHNINDLEITYNLYWARYYNFRPILNGLKLQAGVAANLCAGAIYNMTSSNNPAQARAALNIMPSATATYDFHISRHLFTARYELNLPLVGVMFSPNYGQSYYEIFSRGNYDHNIVPTTFVSAPTFRQLASVDWHCTRKWALRLAYLGNYQQAQVNNLKQHTYTHRILLGITRSL</sequence>
<protein>
    <recommendedName>
        <fullName evidence="4">Outer membrane protein beta-barrel domain-containing protein</fullName>
    </recommendedName>
</protein>
<dbReference type="Proteomes" id="UP000182257">
    <property type="component" value="Unassembled WGS sequence"/>
</dbReference>
<reference evidence="2 3" key="1">
    <citation type="submission" date="2016-10" db="EMBL/GenBank/DDBJ databases">
        <authorList>
            <person name="de Groot N.N."/>
        </authorList>
    </citation>
    <scope>NUCLEOTIDE SEQUENCE [LARGE SCALE GENOMIC DNA]</scope>
    <source>
        <strain evidence="2 3">D31d</strain>
    </source>
</reference>
<dbReference type="AlphaFoldDB" id="A0A1H4EWI0"/>